<dbReference type="RefSeq" id="WP_307250964.1">
    <property type="nucleotide sequence ID" value="NZ_JAUSQZ010000001.1"/>
</dbReference>
<reference evidence="3 4" key="1">
    <citation type="submission" date="2023-07" db="EMBL/GenBank/DDBJ databases">
        <title>Sequencing the genomes of 1000 actinobacteria strains.</title>
        <authorList>
            <person name="Klenk H.-P."/>
        </authorList>
    </citation>
    <scope>NUCLEOTIDE SEQUENCE [LARGE SCALE GENOMIC DNA]</scope>
    <source>
        <strain evidence="3 4">DSM 44388</strain>
    </source>
</reference>
<keyword evidence="2" id="KW-0812">Transmembrane</keyword>
<feature type="transmembrane region" description="Helical" evidence="2">
    <location>
        <begin position="70"/>
        <end position="92"/>
    </location>
</feature>
<feature type="transmembrane region" description="Helical" evidence="2">
    <location>
        <begin position="7"/>
        <end position="27"/>
    </location>
</feature>
<feature type="region of interest" description="Disordered" evidence="1">
    <location>
        <begin position="105"/>
        <end position="134"/>
    </location>
</feature>
<evidence type="ECO:0000256" key="2">
    <source>
        <dbReference type="SAM" id="Phobius"/>
    </source>
</evidence>
<evidence type="ECO:0000256" key="1">
    <source>
        <dbReference type="SAM" id="MobiDB-lite"/>
    </source>
</evidence>
<name>A0ABT9PGP5_9ACTN</name>
<dbReference type="Proteomes" id="UP001235712">
    <property type="component" value="Unassembled WGS sequence"/>
</dbReference>
<comment type="caution">
    <text evidence="3">The sequence shown here is derived from an EMBL/GenBank/DDBJ whole genome shotgun (WGS) entry which is preliminary data.</text>
</comment>
<sequence>MSDQGRALVRPLAVAAAAAGAVGYLAAVDPNRPGHYPGCPILALTGFFCPGCGGLRAVHDLTRADVAGALSSNLVVTLAVPVVVGLWFRWFLRARGAAGTRATSTSASTLRTAATSSADPAATSRNDTPGPDPKGRLRAGIRVWGPPALLFGLILFAVLRNLPGLEYLAP</sequence>
<evidence type="ECO:0000313" key="3">
    <source>
        <dbReference type="EMBL" id="MDP9831315.1"/>
    </source>
</evidence>
<dbReference type="Pfam" id="PF10825">
    <property type="entry name" value="DUF2752"/>
    <property type="match status" value="1"/>
</dbReference>
<keyword evidence="2" id="KW-0472">Membrane</keyword>
<protein>
    <recommendedName>
        <fullName evidence="5">DUF2752 domain-containing protein</fullName>
    </recommendedName>
</protein>
<evidence type="ECO:0008006" key="5">
    <source>
        <dbReference type="Google" id="ProtNLM"/>
    </source>
</evidence>
<organism evidence="3 4">
    <name type="scientific">Kineosporia succinea</name>
    <dbReference type="NCBI Taxonomy" id="84632"/>
    <lineage>
        <taxon>Bacteria</taxon>
        <taxon>Bacillati</taxon>
        <taxon>Actinomycetota</taxon>
        <taxon>Actinomycetes</taxon>
        <taxon>Kineosporiales</taxon>
        <taxon>Kineosporiaceae</taxon>
        <taxon>Kineosporia</taxon>
    </lineage>
</organism>
<dbReference type="InterPro" id="IPR021215">
    <property type="entry name" value="DUF2752"/>
</dbReference>
<keyword evidence="2" id="KW-1133">Transmembrane helix</keyword>
<feature type="compositionally biased region" description="Low complexity" evidence="1">
    <location>
        <begin position="105"/>
        <end position="124"/>
    </location>
</feature>
<evidence type="ECO:0000313" key="4">
    <source>
        <dbReference type="Proteomes" id="UP001235712"/>
    </source>
</evidence>
<keyword evidence="4" id="KW-1185">Reference proteome</keyword>
<proteinExistence type="predicted"/>
<dbReference type="EMBL" id="JAUSQZ010000001">
    <property type="protein sequence ID" value="MDP9831315.1"/>
    <property type="molecule type" value="Genomic_DNA"/>
</dbReference>
<accession>A0ABT9PGP5</accession>
<gene>
    <name evidence="3" type="ORF">J2S57_007064</name>
</gene>
<feature type="transmembrane region" description="Helical" evidence="2">
    <location>
        <begin position="143"/>
        <end position="162"/>
    </location>
</feature>